<comment type="caution">
    <text evidence="2">The sequence shown here is derived from an EMBL/GenBank/DDBJ whole genome shotgun (WGS) entry which is preliminary data.</text>
</comment>
<dbReference type="RefSeq" id="XP_047778667.1">
    <property type="nucleotide sequence ID" value="XM_047926016.1"/>
</dbReference>
<accession>A0ABQ8KF86</accession>
<protein>
    <recommendedName>
        <fullName evidence="4">ABC transmembrane type-1 domain-containing protein</fullName>
    </recommendedName>
</protein>
<evidence type="ECO:0008006" key="4">
    <source>
        <dbReference type="Google" id="ProtNLM"/>
    </source>
</evidence>
<feature type="transmembrane region" description="Helical" evidence="1">
    <location>
        <begin position="45"/>
        <end position="64"/>
    </location>
</feature>
<dbReference type="EMBL" id="JADCUA010000011">
    <property type="protein sequence ID" value="KAH9836382.1"/>
    <property type="molecule type" value="Genomic_DNA"/>
</dbReference>
<evidence type="ECO:0000313" key="2">
    <source>
        <dbReference type="EMBL" id="KAH9836382.1"/>
    </source>
</evidence>
<sequence>MAARAASILSDAIVLFLTSLKTFLKSRSAAELTSSITTVRGALLRGTSVCFVFLSVINVIAIVATRATMSISIAQEWINILTSIFLSRLAMDLRETALLGLSSTTGLDASTLDFAGVDSSEGSWSDVSLEDVDVDRSSVSNEGHAAELEC</sequence>
<name>A0ABQ8KF86_9APHY</name>
<evidence type="ECO:0000256" key="1">
    <source>
        <dbReference type="SAM" id="Phobius"/>
    </source>
</evidence>
<proteinExistence type="predicted"/>
<evidence type="ECO:0000313" key="3">
    <source>
        <dbReference type="Proteomes" id="UP000814176"/>
    </source>
</evidence>
<keyword evidence="1" id="KW-1133">Transmembrane helix</keyword>
<dbReference type="GeneID" id="72006748"/>
<keyword evidence="1" id="KW-0472">Membrane</keyword>
<dbReference type="Proteomes" id="UP000814176">
    <property type="component" value="Unassembled WGS sequence"/>
</dbReference>
<keyword evidence="3" id="KW-1185">Reference proteome</keyword>
<reference evidence="2 3" key="1">
    <citation type="journal article" date="2021" name="Environ. Microbiol.">
        <title>Gene family expansions and transcriptome signatures uncover fungal adaptations to wood decay.</title>
        <authorList>
            <person name="Hage H."/>
            <person name="Miyauchi S."/>
            <person name="Viragh M."/>
            <person name="Drula E."/>
            <person name="Min B."/>
            <person name="Chaduli D."/>
            <person name="Navarro D."/>
            <person name="Favel A."/>
            <person name="Norest M."/>
            <person name="Lesage-Meessen L."/>
            <person name="Balint B."/>
            <person name="Merenyi Z."/>
            <person name="de Eugenio L."/>
            <person name="Morin E."/>
            <person name="Martinez A.T."/>
            <person name="Baldrian P."/>
            <person name="Stursova M."/>
            <person name="Martinez M.J."/>
            <person name="Novotny C."/>
            <person name="Magnuson J.K."/>
            <person name="Spatafora J.W."/>
            <person name="Maurice S."/>
            <person name="Pangilinan J."/>
            <person name="Andreopoulos W."/>
            <person name="LaButti K."/>
            <person name="Hundley H."/>
            <person name="Na H."/>
            <person name="Kuo A."/>
            <person name="Barry K."/>
            <person name="Lipzen A."/>
            <person name="Henrissat B."/>
            <person name="Riley R."/>
            <person name="Ahrendt S."/>
            <person name="Nagy L.G."/>
            <person name="Grigoriev I.V."/>
            <person name="Martin F."/>
            <person name="Rosso M.N."/>
        </authorList>
    </citation>
    <scope>NUCLEOTIDE SEQUENCE [LARGE SCALE GENOMIC DNA]</scope>
    <source>
        <strain evidence="2 3">CIRM-BRFM 1785</strain>
    </source>
</reference>
<keyword evidence="1" id="KW-0812">Transmembrane</keyword>
<gene>
    <name evidence="2" type="ORF">C8Q71DRAFT_80808</name>
</gene>
<organism evidence="2 3">
    <name type="scientific">Rhodofomes roseus</name>
    <dbReference type="NCBI Taxonomy" id="34475"/>
    <lineage>
        <taxon>Eukaryota</taxon>
        <taxon>Fungi</taxon>
        <taxon>Dikarya</taxon>
        <taxon>Basidiomycota</taxon>
        <taxon>Agaricomycotina</taxon>
        <taxon>Agaricomycetes</taxon>
        <taxon>Polyporales</taxon>
        <taxon>Rhodofomes</taxon>
    </lineage>
</organism>